<dbReference type="GO" id="GO:0030246">
    <property type="term" value="F:carbohydrate binding"/>
    <property type="evidence" value="ECO:0007669"/>
    <property type="project" value="InterPro"/>
</dbReference>
<dbReference type="InterPro" id="IPR037481">
    <property type="entry name" value="LacX"/>
</dbReference>
<organism evidence="4 5">
    <name type="scientific">Runella rosea</name>
    <dbReference type="NCBI Taxonomy" id="2259595"/>
    <lineage>
        <taxon>Bacteria</taxon>
        <taxon>Pseudomonadati</taxon>
        <taxon>Bacteroidota</taxon>
        <taxon>Cytophagia</taxon>
        <taxon>Cytophagales</taxon>
        <taxon>Spirosomataceae</taxon>
        <taxon>Runella</taxon>
    </lineage>
</organism>
<dbReference type="Pfam" id="PF01263">
    <property type="entry name" value="Aldose_epim"/>
    <property type="match status" value="1"/>
</dbReference>
<dbReference type="CDD" id="cd09024">
    <property type="entry name" value="Aldose_epim_lacX"/>
    <property type="match status" value="1"/>
</dbReference>
<dbReference type="RefSeq" id="WP_114070492.1">
    <property type="nucleotide sequence ID" value="NZ_CP030850.1"/>
</dbReference>
<evidence type="ECO:0000256" key="2">
    <source>
        <dbReference type="ARBA" id="ARBA00011245"/>
    </source>
</evidence>
<dbReference type="PANTHER" id="PTHR11122:SF13">
    <property type="entry name" value="GLUCOSE-6-PHOSPHATE 1-EPIMERASE"/>
    <property type="match status" value="1"/>
</dbReference>
<protein>
    <submittedName>
        <fullName evidence="4">Aldose 1-epimerase family protein</fullName>
    </submittedName>
</protein>
<dbReference type="InterPro" id="IPR014718">
    <property type="entry name" value="GH-type_carb-bd"/>
</dbReference>
<keyword evidence="3" id="KW-0106">Calcium</keyword>
<dbReference type="AlphaFoldDB" id="A0A344TSY1"/>
<dbReference type="PANTHER" id="PTHR11122">
    <property type="entry name" value="APOSPORY-ASSOCIATED PROTEIN C-RELATED"/>
    <property type="match status" value="1"/>
</dbReference>
<dbReference type="InterPro" id="IPR011013">
    <property type="entry name" value="Gal_mutarotase_sf_dom"/>
</dbReference>
<dbReference type="InterPro" id="IPR008183">
    <property type="entry name" value="Aldose_1/G6P_1-epimerase"/>
</dbReference>
<evidence type="ECO:0000256" key="1">
    <source>
        <dbReference type="ARBA" id="ARBA00001913"/>
    </source>
</evidence>
<evidence type="ECO:0000256" key="3">
    <source>
        <dbReference type="ARBA" id="ARBA00022837"/>
    </source>
</evidence>
<dbReference type="GO" id="GO:0005975">
    <property type="term" value="P:carbohydrate metabolic process"/>
    <property type="evidence" value="ECO:0007669"/>
    <property type="project" value="InterPro"/>
</dbReference>
<proteinExistence type="predicted"/>
<name>A0A344TSY1_9BACT</name>
<reference evidence="4 5" key="1">
    <citation type="submission" date="2018-07" db="EMBL/GenBank/DDBJ databases">
        <title>Genome sequencing of Runella.</title>
        <authorList>
            <person name="Baek M.-G."/>
            <person name="Yi H."/>
        </authorList>
    </citation>
    <scope>NUCLEOTIDE SEQUENCE [LARGE SCALE GENOMIC DNA]</scope>
    <source>
        <strain evidence="4 5">HYN0085</strain>
    </source>
</reference>
<dbReference type="SUPFAM" id="SSF74650">
    <property type="entry name" value="Galactose mutarotase-like"/>
    <property type="match status" value="1"/>
</dbReference>
<dbReference type="Gene3D" id="2.70.98.10">
    <property type="match status" value="1"/>
</dbReference>
<dbReference type="GO" id="GO:0016853">
    <property type="term" value="F:isomerase activity"/>
    <property type="evidence" value="ECO:0007669"/>
    <property type="project" value="InterPro"/>
</dbReference>
<sequence length="289" mass="32973">MITIQNADLQVTINPKGAELNSLVLLASQLEFMWQGNPDFWGKHSPVLFPIVGGLKDNTYYFKGNAYTLPRHGFAREKTFVVEQQQSDSVTFLLTHDETTLAVYPFEFAFRVRYSLLNNQLKVSYLVENTNNDALWFSVGAHPAFKVPLVEGTQYNDYLLSFNQSEDWARWPLTPEGLVEKTPVLLAKQTTDLPLTKELFYEDALVFKNYRSDSVVLHTPKSSHSLQFDFPHFPYLGIWAAKNADFVCIEPWCGIADSADHNQDITKKEGIIQLAAKEHFERSWTVTLG</sequence>
<dbReference type="Proteomes" id="UP000251993">
    <property type="component" value="Chromosome"/>
</dbReference>
<comment type="cofactor">
    <cofactor evidence="1">
        <name>Ca(2+)</name>
        <dbReference type="ChEBI" id="CHEBI:29108"/>
    </cofactor>
</comment>
<accession>A0A344TSY1</accession>
<gene>
    <name evidence="4" type="ORF">DR864_26465</name>
</gene>
<evidence type="ECO:0000313" key="5">
    <source>
        <dbReference type="Proteomes" id="UP000251993"/>
    </source>
</evidence>
<comment type="subunit">
    <text evidence="2">Monomer.</text>
</comment>
<dbReference type="KEGG" id="run:DR864_26465"/>
<dbReference type="EMBL" id="CP030850">
    <property type="protein sequence ID" value="AXE21752.1"/>
    <property type="molecule type" value="Genomic_DNA"/>
</dbReference>
<dbReference type="OrthoDB" id="9795355at2"/>
<keyword evidence="5" id="KW-1185">Reference proteome</keyword>
<evidence type="ECO:0000313" key="4">
    <source>
        <dbReference type="EMBL" id="AXE21752.1"/>
    </source>
</evidence>